<name>A0AAV9NVA3_9EURO</name>
<organism evidence="4 5">
    <name type="scientific">Exophiala bonariae</name>
    <dbReference type="NCBI Taxonomy" id="1690606"/>
    <lineage>
        <taxon>Eukaryota</taxon>
        <taxon>Fungi</taxon>
        <taxon>Dikarya</taxon>
        <taxon>Ascomycota</taxon>
        <taxon>Pezizomycotina</taxon>
        <taxon>Eurotiomycetes</taxon>
        <taxon>Chaetothyriomycetidae</taxon>
        <taxon>Chaetothyriales</taxon>
        <taxon>Herpotrichiellaceae</taxon>
        <taxon>Exophiala</taxon>
    </lineage>
</organism>
<dbReference type="Gene3D" id="2.40.40.10">
    <property type="entry name" value="RlpA-like domain"/>
    <property type="match status" value="1"/>
</dbReference>
<evidence type="ECO:0000259" key="3">
    <source>
        <dbReference type="PROSITE" id="PS50842"/>
    </source>
</evidence>
<dbReference type="PANTHER" id="PTHR31836">
    <property type="match status" value="1"/>
</dbReference>
<feature type="chain" id="PRO_5043776620" description="Expansin-like EG45 domain-containing protein" evidence="2">
    <location>
        <begin position="18"/>
        <end position="379"/>
    </location>
</feature>
<evidence type="ECO:0000313" key="5">
    <source>
        <dbReference type="Proteomes" id="UP001358417"/>
    </source>
</evidence>
<evidence type="ECO:0000256" key="1">
    <source>
        <dbReference type="ARBA" id="ARBA00022729"/>
    </source>
</evidence>
<dbReference type="InterPro" id="IPR051477">
    <property type="entry name" value="Expansin_CellWall"/>
</dbReference>
<dbReference type="EMBL" id="JAVRRD010000001">
    <property type="protein sequence ID" value="KAK5065345.1"/>
    <property type="molecule type" value="Genomic_DNA"/>
</dbReference>
<dbReference type="InterPro" id="IPR036908">
    <property type="entry name" value="RlpA-like_sf"/>
</dbReference>
<reference evidence="4 5" key="1">
    <citation type="submission" date="2023-08" db="EMBL/GenBank/DDBJ databases">
        <title>Black Yeasts Isolated from many extreme environments.</title>
        <authorList>
            <person name="Coleine C."/>
            <person name="Stajich J.E."/>
            <person name="Selbmann L."/>
        </authorList>
    </citation>
    <scope>NUCLEOTIDE SEQUENCE [LARGE SCALE GENOMIC DNA]</scope>
    <source>
        <strain evidence="4 5">CCFEE 5792</strain>
    </source>
</reference>
<protein>
    <recommendedName>
        <fullName evidence="3">Expansin-like EG45 domain-containing protein</fullName>
    </recommendedName>
</protein>
<dbReference type="PANTHER" id="PTHR31836:SF21">
    <property type="entry name" value="EXPANSIN-LIKE PROTEIN 7"/>
    <property type="match status" value="1"/>
</dbReference>
<evidence type="ECO:0000313" key="4">
    <source>
        <dbReference type="EMBL" id="KAK5065345.1"/>
    </source>
</evidence>
<dbReference type="InterPro" id="IPR007112">
    <property type="entry name" value="Expansin/allergen_DPBB_dom"/>
</dbReference>
<dbReference type="Gene3D" id="2.60.40.760">
    <property type="entry name" value="Expansin, cellulose-binding-like domain"/>
    <property type="match status" value="1"/>
</dbReference>
<dbReference type="PROSITE" id="PS50842">
    <property type="entry name" value="EXPANSIN_EG45"/>
    <property type="match status" value="1"/>
</dbReference>
<keyword evidence="1 2" id="KW-0732">Signal</keyword>
<dbReference type="InterPro" id="IPR036749">
    <property type="entry name" value="Expansin_CBD_sf"/>
</dbReference>
<sequence length="379" mass="40154">MLFRSLVVLGLAASTMAGGFCVDFGSQGPPISLWKWMPESEAGSTTIEPIQSTAEATNTWVDWASSLTAASSTFISPSSSTSSTSKSAAWIKPTLHSSSSPVAIFVSPEQTSKGVEHQGLTAAPTTLVSKFVRTTSSSFIANLASSTPGSTLTTSSHATSVRVEPTSTAKSEVFFGLGTRYGDNCKEEDCWQKGACSFVDYDLPVMVDGSTCVSEDIWNNGANCGGCISVTYKSKTITVMVTNLTGGNATHLDMTPDTWAKLTNGYSGGGVDGIEWEWVTCPIGETEPLWIRMHAGASKYWFSATVENARERTAKLDVSSDGGKTWQGTTFNNYNMFVLDGTLPADTATVRVTSVTGSQVIVDNVSLVSEAITKAGENY</sequence>
<proteinExistence type="predicted"/>
<dbReference type="Proteomes" id="UP001358417">
    <property type="component" value="Unassembled WGS sequence"/>
</dbReference>
<gene>
    <name evidence="4" type="ORF">LTR84_001183</name>
</gene>
<dbReference type="CDD" id="cd22271">
    <property type="entry name" value="DPBB_EXP_N-like"/>
    <property type="match status" value="1"/>
</dbReference>
<dbReference type="SUPFAM" id="SSF50685">
    <property type="entry name" value="Barwin-like endoglucanases"/>
    <property type="match status" value="1"/>
</dbReference>
<keyword evidence="5" id="KW-1185">Reference proteome</keyword>
<dbReference type="SUPFAM" id="SSF49590">
    <property type="entry name" value="PHL pollen allergen"/>
    <property type="match status" value="1"/>
</dbReference>
<dbReference type="RefSeq" id="XP_064712669.1">
    <property type="nucleotide sequence ID" value="XM_064844809.1"/>
</dbReference>
<accession>A0AAV9NVA3</accession>
<feature type="signal peptide" evidence="2">
    <location>
        <begin position="1"/>
        <end position="17"/>
    </location>
</feature>
<feature type="domain" description="Expansin-like EG45" evidence="3">
    <location>
        <begin position="193"/>
        <end position="281"/>
    </location>
</feature>
<comment type="caution">
    <text evidence="4">The sequence shown here is derived from an EMBL/GenBank/DDBJ whole genome shotgun (WGS) entry which is preliminary data.</text>
</comment>
<dbReference type="GeneID" id="89969405"/>
<dbReference type="AlphaFoldDB" id="A0AAV9NVA3"/>
<evidence type="ECO:0000256" key="2">
    <source>
        <dbReference type="SAM" id="SignalP"/>
    </source>
</evidence>